<evidence type="ECO:0000256" key="4">
    <source>
        <dbReference type="ARBA" id="ARBA00022574"/>
    </source>
</evidence>
<dbReference type="GO" id="GO:0045943">
    <property type="term" value="P:positive regulation of transcription by RNA polymerase I"/>
    <property type="evidence" value="ECO:0007669"/>
    <property type="project" value="InterPro"/>
</dbReference>
<protein>
    <submittedName>
        <fullName evidence="10">Uncharacterized protein</fullName>
    </submittedName>
</protein>
<keyword evidence="2" id="KW-0690">Ribosome biogenesis</keyword>
<feature type="compositionally biased region" description="Low complexity" evidence="9">
    <location>
        <begin position="266"/>
        <end position="303"/>
    </location>
</feature>
<comment type="subcellular location">
    <subcellularLocation>
        <location evidence="1">Nucleus</location>
        <location evidence="1">Nucleolus</location>
    </subcellularLocation>
</comment>
<reference evidence="11" key="1">
    <citation type="journal article" date="2016" name="Nat. Commun.">
        <title>The Gonium pectorale genome demonstrates co-option of cell cycle regulation during the evolution of multicellularity.</title>
        <authorList>
            <person name="Hanschen E.R."/>
            <person name="Marriage T.N."/>
            <person name="Ferris P.J."/>
            <person name="Hamaji T."/>
            <person name="Toyoda A."/>
            <person name="Fujiyama A."/>
            <person name="Neme R."/>
            <person name="Noguchi H."/>
            <person name="Minakuchi Y."/>
            <person name="Suzuki M."/>
            <person name="Kawai-Toyooka H."/>
            <person name="Smith D.R."/>
            <person name="Sparks H."/>
            <person name="Anderson J."/>
            <person name="Bakaric R."/>
            <person name="Luria V."/>
            <person name="Karger A."/>
            <person name="Kirschner M.W."/>
            <person name="Durand P.M."/>
            <person name="Michod R.E."/>
            <person name="Nozaki H."/>
            <person name="Olson B.J."/>
        </authorList>
    </citation>
    <scope>NUCLEOTIDE SEQUENCE [LARGE SCALE GENOMIC DNA]</scope>
    <source>
        <strain evidence="11">NIES-2863</strain>
    </source>
</reference>
<keyword evidence="11" id="KW-1185">Reference proteome</keyword>
<evidence type="ECO:0000256" key="6">
    <source>
        <dbReference type="ARBA" id="ARBA00023163"/>
    </source>
</evidence>
<evidence type="ECO:0000256" key="9">
    <source>
        <dbReference type="SAM" id="MobiDB-lite"/>
    </source>
</evidence>
<evidence type="ECO:0000256" key="2">
    <source>
        <dbReference type="ARBA" id="ARBA00022517"/>
    </source>
</evidence>
<keyword evidence="4 8" id="KW-0853">WD repeat</keyword>
<comment type="caution">
    <text evidence="10">The sequence shown here is derived from an EMBL/GenBank/DDBJ whole genome shotgun (WGS) entry which is preliminary data.</text>
</comment>
<keyword evidence="5" id="KW-0677">Repeat</keyword>
<feature type="compositionally biased region" description="Basic residues" evidence="9">
    <location>
        <begin position="304"/>
        <end position="313"/>
    </location>
</feature>
<dbReference type="Pfam" id="PF23869">
    <property type="entry name" value="Beta-prop_WDR75_1st"/>
    <property type="match status" value="1"/>
</dbReference>
<dbReference type="GO" id="GO:0003723">
    <property type="term" value="F:RNA binding"/>
    <property type="evidence" value="ECO:0007669"/>
    <property type="project" value="InterPro"/>
</dbReference>
<dbReference type="PROSITE" id="PS50082">
    <property type="entry name" value="WD_REPEATS_2"/>
    <property type="match status" value="1"/>
</dbReference>
<dbReference type="Pfam" id="PF00400">
    <property type="entry name" value="WD40"/>
    <property type="match status" value="1"/>
</dbReference>
<dbReference type="InterPro" id="IPR001680">
    <property type="entry name" value="WD40_rpt"/>
</dbReference>
<name>A0A150G6M2_GONPE</name>
<dbReference type="GO" id="GO:0006364">
    <property type="term" value="P:rRNA processing"/>
    <property type="evidence" value="ECO:0007669"/>
    <property type="project" value="UniProtKB-KW"/>
</dbReference>
<dbReference type="InterPro" id="IPR053826">
    <property type="entry name" value="WDR75"/>
</dbReference>
<dbReference type="AlphaFoldDB" id="A0A150G6M2"/>
<proteinExistence type="predicted"/>
<evidence type="ECO:0000256" key="5">
    <source>
        <dbReference type="ARBA" id="ARBA00022737"/>
    </source>
</evidence>
<gene>
    <name evidence="10" type="ORF">GPECTOR_54g239</name>
</gene>
<organism evidence="10 11">
    <name type="scientific">Gonium pectorale</name>
    <name type="common">Green alga</name>
    <dbReference type="NCBI Taxonomy" id="33097"/>
    <lineage>
        <taxon>Eukaryota</taxon>
        <taxon>Viridiplantae</taxon>
        <taxon>Chlorophyta</taxon>
        <taxon>core chlorophytes</taxon>
        <taxon>Chlorophyceae</taxon>
        <taxon>CS clade</taxon>
        <taxon>Chlamydomonadales</taxon>
        <taxon>Volvocaceae</taxon>
        <taxon>Gonium</taxon>
    </lineage>
</organism>
<dbReference type="GO" id="GO:0032040">
    <property type="term" value="C:small-subunit processome"/>
    <property type="evidence" value="ECO:0007669"/>
    <property type="project" value="InterPro"/>
</dbReference>
<dbReference type="Proteomes" id="UP000075714">
    <property type="component" value="Unassembled WGS sequence"/>
</dbReference>
<dbReference type="STRING" id="33097.A0A150G6M2"/>
<dbReference type="PANTHER" id="PTHR44215:SF1">
    <property type="entry name" value="WD REPEAT-CONTAINING PROTEIN 75"/>
    <property type="match status" value="1"/>
</dbReference>
<dbReference type="InterPro" id="IPR015943">
    <property type="entry name" value="WD40/YVTN_repeat-like_dom_sf"/>
</dbReference>
<dbReference type="SMART" id="SM00320">
    <property type="entry name" value="WD40"/>
    <property type="match status" value="2"/>
</dbReference>
<dbReference type="EMBL" id="LSYV01000055">
    <property type="protein sequence ID" value="KXZ45497.1"/>
    <property type="molecule type" value="Genomic_DNA"/>
</dbReference>
<accession>A0A150G6M2</accession>
<dbReference type="PANTHER" id="PTHR44215">
    <property type="entry name" value="WD REPEAT-CONTAINING PROTEIN 75"/>
    <property type="match status" value="1"/>
</dbReference>
<evidence type="ECO:0000313" key="11">
    <source>
        <dbReference type="Proteomes" id="UP000075714"/>
    </source>
</evidence>
<evidence type="ECO:0000313" key="10">
    <source>
        <dbReference type="EMBL" id="KXZ45497.1"/>
    </source>
</evidence>
<keyword evidence="7" id="KW-0539">Nucleus</keyword>
<dbReference type="SUPFAM" id="SSF50978">
    <property type="entry name" value="WD40 repeat-like"/>
    <property type="match status" value="1"/>
</dbReference>
<dbReference type="InterPro" id="IPR036322">
    <property type="entry name" value="WD40_repeat_dom_sf"/>
</dbReference>
<evidence type="ECO:0000256" key="7">
    <source>
        <dbReference type="ARBA" id="ARBA00023242"/>
    </source>
</evidence>
<evidence type="ECO:0000256" key="8">
    <source>
        <dbReference type="PROSITE-ProRule" id="PRU00221"/>
    </source>
</evidence>
<feature type="repeat" description="WD" evidence="8">
    <location>
        <begin position="43"/>
        <end position="85"/>
    </location>
</feature>
<dbReference type="Gene3D" id="2.130.10.10">
    <property type="entry name" value="YVTN repeat-like/Quinoprotein amine dehydrogenase"/>
    <property type="match status" value="2"/>
</dbReference>
<evidence type="ECO:0000256" key="3">
    <source>
        <dbReference type="ARBA" id="ARBA00022552"/>
    </source>
</evidence>
<keyword evidence="3" id="KW-0698">rRNA processing</keyword>
<keyword evidence="6" id="KW-0804">Transcription</keyword>
<dbReference type="GO" id="GO:2000234">
    <property type="term" value="P:positive regulation of rRNA processing"/>
    <property type="evidence" value="ECO:0007669"/>
    <property type="project" value="TreeGrafter"/>
</dbReference>
<dbReference type="PROSITE" id="PS50294">
    <property type="entry name" value="WD_REPEATS_REGION"/>
    <property type="match status" value="1"/>
</dbReference>
<evidence type="ECO:0000256" key="1">
    <source>
        <dbReference type="ARBA" id="ARBA00004604"/>
    </source>
</evidence>
<feature type="region of interest" description="Disordered" evidence="9">
    <location>
        <begin position="266"/>
        <end position="324"/>
    </location>
</feature>
<dbReference type="OrthoDB" id="4096at2759"/>
<sequence>MVGGGILSKRTGTLSGDGKLLLCPCGRLVHIYSAVTGERVGSLVGHTAEVTGVILDPENGEQVYTCSNDASVRLWDYRAGEELRRITVREPVKHMFSGTAMKTRFAGPLALSTSPGCGSLAATIDRHSLFVWRTGNDIYQPLNLHHTKPYTCLAISADDSLIAAGDASGRILLWRAFEHSVPSALRDRGGQTGGKAHPAVAPPLTTLHWHAHPVGCLSFSPDACVAVYNLLTAAVHWCLPYGAVSLSADAAHGLLAVALPVAAAPRPPTAAADAPAAADGGAEGAAAASAAAAEPASTSGQQHPPHHGRHHRQSQPAPSCHVLVLDPRDGTPRYHCHVPGARHVHLAHLRGAAAAAGGGGGDGGGCSPLLVLRDNRQYTVAALPGSHDGLLEAPTTATLEKEADRSAFEDIFGRTEVRQAVAPMDVDGDGGDVPYGHVGGRRPWAELFDAPSHVLPPPSALASAFLTSLLTTTADA</sequence>